<sequence>MLTKISKIVNVLMKQNNFAEAPYDFSQHILRLPCRVLECTSGTYVHFGIAQYLEEPAQPSATIIKINIAMYVVHVIEGSTPWPKYLVIYGQQLGSGRSFIIGIYYGSFSLNSSINETLEPLVDEVQCLQNNYICFGERYLSFAVNSLITDPVTNSMVTCTAWPSSLYGCSKCKCETTFEFSTNKTIFPTTVASDLRRDSDFYSEMENSEHHLTTPVLLRMGIGLISDVVIDYKYTVCLGVVKNLINFWMSGVLQHKFTPKEIDSIDAALLHFGPSCPVEFQWEPKGIRNHRFWTAYDYRQFLIYYGPLVLRNVLSPPHYLNFFYLSIAMRIALDPKHCEAANYEVCGILLRRFVADYAILYGDDNVDHNVHYLLHLEEALIKYKCLENVGGFKFHSSVDRTEVLMMKKMSESSWTLRDLAKMVIKLQNRDKTKIDCLPDMSISALEPDNYLLMTNGVIQVQSLGFDQTGKVLLYGRRFLLSVPFVSSHLKQNIWKVSDLSSIEKFSLEQVVSKAAVFYMKDVAFAMPMLSF</sequence>
<evidence type="ECO:0000313" key="2">
    <source>
        <dbReference type="Proteomes" id="UP000594454"/>
    </source>
</evidence>
<organism evidence="1 2">
    <name type="scientific">Hermetia illucens</name>
    <name type="common">Black soldier fly</name>
    <dbReference type="NCBI Taxonomy" id="343691"/>
    <lineage>
        <taxon>Eukaryota</taxon>
        <taxon>Metazoa</taxon>
        <taxon>Ecdysozoa</taxon>
        <taxon>Arthropoda</taxon>
        <taxon>Hexapoda</taxon>
        <taxon>Insecta</taxon>
        <taxon>Pterygota</taxon>
        <taxon>Neoptera</taxon>
        <taxon>Endopterygota</taxon>
        <taxon>Diptera</taxon>
        <taxon>Brachycera</taxon>
        <taxon>Stratiomyomorpha</taxon>
        <taxon>Stratiomyidae</taxon>
        <taxon>Hermetiinae</taxon>
        <taxon>Hermetia</taxon>
    </lineage>
</organism>
<dbReference type="Proteomes" id="UP000594454">
    <property type="component" value="Chromosome 3"/>
</dbReference>
<reference evidence="1 2" key="1">
    <citation type="submission" date="2020-11" db="EMBL/GenBank/DDBJ databases">
        <authorList>
            <person name="Wallbank WR R."/>
            <person name="Pardo Diaz C."/>
            <person name="Kozak K."/>
            <person name="Martin S."/>
            <person name="Jiggins C."/>
            <person name="Moest M."/>
            <person name="Warren A I."/>
            <person name="Generalovic N T."/>
            <person name="Byers J.R.P. K."/>
            <person name="Montejo-Kovacevich G."/>
            <person name="Yen C E."/>
        </authorList>
    </citation>
    <scope>NUCLEOTIDE SEQUENCE [LARGE SCALE GENOMIC DNA]</scope>
</reference>
<dbReference type="PANTHER" id="PTHR33053">
    <property type="entry name" value="PROTEIN, PUTATIVE-RELATED"/>
    <property type="match status" value="1"/>
</dbReference>
<protein>
    <submittedName>
        <fullName evidence="1">Uncharacterized protein</fullName>
    </submittedName>
</protein>
<accession>A0A7R8YUE2</accession>
<gene>
    <name evidence="1" type="ORF">HERILL_LOCUS7514</name>
</gene>
<dbReference type="EMBL" id="LR899011">
    <property type="protein sequence ID" value="CAD7084631.1"/>
    <property type="molecule type" value="Genomic_DNA"/>
</dbReference>
<evidence type="ECO:0000313" key="1">
    <source>
        <dbReference type="EMBL" id="CAD7084631.1"/>
    </source>
</evidence>
<proteinExistence type="predicted"/>
<name>A0A7R8YUE2_HERIL</name>
<keyword evidence="2" id="KW-1185">Reference proteome</keyword>
<dbReference type="InParanoid" id="A0A7R8YUE2"/>
<dbReference type="AlphaFoldDB" id="A0A7R8YUE2"/>